<evidence type="ECO:0000256" key="2">
    <source>
        <dbReference type="ARBA" id="ARBA00022487"/>
    </source>
</evidence>
<dbReference type="InterPro" id="IPR019826">
    <property type="entry name" value="Carboxylesterase_B_AS"/>
</dbReference>
<feature type="active site" description="Charge relay system" evidence="8">
    <location>
        <position position="467"/>
    </location>
</feature>
<keyword evidence="2" id="KW-0719">Serine esterase</keyword>
<dbReference type="EC" id="3.1.1.-" evidence="9"/>
<feature type="signal peptide" evidence="9">
    <location>
        <begin position="1"/>
        <end position="31"/>
    </location>
</feature>
<comment type="caution">
    <text evidence="11">The sequence shown here is derived from an EMBL/GenBank/DDBJ whole genome shotgun (WGS) entry which is preliminary data.</text>
</comment>
<dbReference type="InterPro" id="IPR000997">
    <property type="entry name" value="Cholinesterase"/>
</dbReference>
<accession>A0A8X6QET6</accession>
<keyword evidence="6" id="KW-0325">Glycoprotein</keyword>
<dbReference type="InterPro" id="IPR029058">
    <property type="entry name" value="AB_hydrolase_fold"/>
</dbReference>
<protein>
    <recommendedName>
        <fullName evidence="9">Carboxylic ester hydrolase</fullName>
        <ecNumber evidence="9">3.1.1.-</ecNumber>
    </recommendedName>
</protein>
<feature type="active site" description="Charge relay system" evidence="8">
    <location>
        <position position="352"/>
    </location>
</feature>
<dbReference type="GO" id="GO:0019695">
    <property type="term" value="P:choline metabolic process"/>
    <property type="evidence" value="ECO:0007669"/>
    <property type="project" value="TreeGrafter"/>
</dbReference>
<reference evidence="11" key="1">
    <citation type="submission" date="2020-08" db="EMBL/GenBank/DDBJ databases">
        <title>Multicomponent nature underlies the extraordinary mechanical properties of spider dragline silk.</title>
        <authorList>
            <person name="Kono N."/>
            <person name="Nakamura H."/>
            <person name="Mori M."/>
            <person name="Yoshida Y."/>
            <person name="Ohtoshi R."/>
            <person name="Malay A.D."/>
            <person name="Moran D.A.P."/>
            <person name="Tomita M."/>
            <person name="Numata K."/>
            <person name="Arakawa K."/>
        </authorList>
    </citation>
    <scope>NUCLEOTIDE SEQUENCE</scope>
</reference>
<sequence>MKCSKIGSLFRMIRKQFLVLLCFFSGIAVQADKVIETTNGLIQGITVATGDLEVEAFLSIPYAEPPIGDLRFRKPVPKTSWTGVYDASKLPPPCVQNITGILYYEPNIENMTEDCLFLNMWVPYSTKSNKLKPILLFIHGGAYNVGSGNQKVMDGTNLAKLGDIIVANLNYRLGSFGLFSAFIEEADGNMGIYDQILALKWLWNNAKSFGGDPDHIVLMGESAGAMCISNHVISPMSKGMIKRIILQSGSATIPLILDNNAKLYATSHTFATSVGCANKTFTLKDNPRAVVQCLKSLPPEALSAGDGFLKRTNPITFIPRVGDEYLPIPVTHNLKDGNFKDTELLIGVNKQEGAFFVSISAPQYFGTYGNSGVKVSKGFAHQTTSIMFSYLGQKDPRGIADFYIKSVKNGTSEKYVRAIALALGDGLIQCGAIFHAEFYSPRNPVYFYLLDRRPSSTPLADWMETTHYDELQYVFGNPLFANFTPEEEKFSRRMMMRWIAFIKTGNPNIPDEVNWPVFKTDDPKYLILNDEEKVMLKRLDDNRCEFWRERYEA</sequence>
<evidence type="ECO:0000259" key="10">
    <source>
        <dbReference type="Pfam" id="PF00135"/>
    </source>
</evidence>
<keyword evidence="12" id="KW-1185">Reference proteome</keyword>
<dbReference type="EMBL" id="BMAW01126765">
    <property type="protein sequence ID" value="GFU18181.1"/>
    <property type="molecule type" value="Genomic_DNA"/>
</dbReference>
<dbReference type="GO" id="GO:0003990">
    <property type="term" value="F:acetylcholinesterase activity"/>
    <property type="evidence" value="ECO:0007669"/>
    <property type="project" value="UniProtKB-EC"/>
</dbReference>
<evidence type="ECO:0000256" key="1">
    <source>
        <dbReference type="ARBA" id="ARBA00005964"/>
    </source>
</evidence>
<dbReference type="PROSITE" id="PS00122">
    <property type="entry name" value="CARBOXYLESTERASE_B_1"/>
    <property type="match status" value="1"/>
</dbReference>
<proteinExistence type="inferred from homology"/>
<dbReference type="Proteomes" id="UP000887013">
    <property type="component" value="Unassembled WGS sequence"/>
</dbReference>
<evidence type="ECO:0000256" key="6">
    <source>
        <dbReference type="ARBA" id="ARBA00023180"/>
    </source>
</evidence>
<gene>
    <name evidence="11" type="ORF">NPIL_188821</name>
</gene>
<evidence type="ECO:0000313" key="12">
    <source>
        <dbReference type="Proteomes" id="UP000887013"/>
    </source>
</evidence>
<dbReference type="AlphaFoldDB" id="A0A8X6QET6"/>
<dbReference type="GO" id="GO:0006581">
    <property type="term" value="P:acetylcholine catabolic process"/>
    <property type="evidence" value="ECO:0007669"/>
    <property type="project" value="TreeGrafter"/>
</dbReference>
<evidence type="ECO:0000256" key="5">
    <source>
        <dbReference type="ARBA" id="ARBA00023157"/>
    </source>
</evidence>
<dbReference type="GO" id="GO:0005886">
    <property type="term" value="C:plasma membrane"/>
    <property type="evidence" value="ECO:0007669"/>
    <property type="project" value="TreeGrafter"/>
</dbReference>
<evidence type="ECO:0000313" key="11">
    <source>
        <dbReference type="EMBL" id="GFU18181.1"/>
    </source>
</evidence>
<dbReference type="Gene3D" id="3.40.50.1820">
    <property type="entry name" value="alpha/beta hydrolase"/>
    <property type="match status" value="1"/>
</dbReference>
<keyword evidence="3 9" id="KW-0378">Hydrolase</keyword>
<dbReference type="PRINTS" id="PR00878">
    <property type="entry name" value="CHOLNESTRASE"/>
</dbReference>
<evidence type="ECO:0000256" key="3">
    <source>
        <dbReference type="ARBA" id="ARBA00022801"/>
    </source>
</evidence>
<dbReference type="GO" id="GO:0005615">
    <property type="term" value="C:extracellular space"/>
    <property type="evidence" value="ECO:0007669"/>
    <property type="project" value="TreeGrafter"/>
</dbReference>
<feature type="chain" id="PRO_5036515645" description="Carboxylic ester hydrolase" evidence="9">
    <location>
        <begin position="32"/>
        <end position="553"/>
    </location>
</feature>
<keyword evidence="9" id="KW-0732">Signal</keyword>
<dbReference type="OrthoDB" id="408631at2759"/>
<feature type="domain" description="Carboxylesterase type B" evidence="10">
    <location>
        <begin position="32"/>
        <end position="547"/>
    </location>
</feature>
<keyword evidence="5" id="KW-1015">Disulfide bond</keyword>
<dbReference type="InterPro" id="IPR002018">
    <property type="entry name" value="CarbesteraseB"/>
</dbReference>
<comment type="similarity">
    <text evidence="1 9">Belongs to the type-B carboxylesterase/lipase family.</text>
</comment>
<feature type="active site" description="Acyl-ester intermediate" evidence="8">
    <location>
        <position position="222"/>
    </location>
</feature>
<comment type="catalytic activity">
    <reaction evidence="7">
        <text>acetylcholine + H2O = choline + acetate + H(+)</text>
        <dbReference type="Rhea" id="RHEA:17561"/>
        <dbReference type="ChEBI" id="CHEBI:15354"/>
        <dbReference type="ChEBI" id="CHEBI:15355"/>
        <dbReference type="ChEBI" id="CHEBI:15377"/>
        <dbReference type="ChEBI" id="CHEBI:15378"/>
        <dbReference type="ChEBI" id="CHEBI:30089"/>
        <dbReference type="EC" id="3.1.1.7"/>
    </reaction>
</comment>
<evidence type="ECO:0000256" key="9">
    <source>
        <dbReference type="RuleBase" id="RU361235"/>
    </source>
</evidence>
<dbReference type="InterPro" id="IPR050654">
    <property type="entry name" value="AChE-related_enzymes"/>
</dbReference>
<organism evidence="11 12">
    <name type="scientific">Nephila pilipes</name>
    <name type="common">Giant wood spider</name>
    <name type="synonym">Nephila maculata</name>
    <dbReference type="NCBI Taxonomy" id="299642"/>
    <lineage>
        <taxon>Eukaryota</taxon>
        <taxon>Metazoa</taxon>
        <taxon>Ecdysozoa</taxon>
        <taxon>Arthropoda</taxon>
        <taxon>Chelicerata</taxon>
        <taxon>Arachnida</taxon>
        <taxon>Araneae</taxon>
        <taxon>Araneomorphae</taxon>
        <taxon>Entelegynae</taxon>
        <taxon>Araneoidea</taxon>
        <taxon>Nephilidae</taxon>
        <taxon>Nephila</taxon>
    </lineage>
</organism>
<name>A0A8X6QET6_NEPPI</name>
<dbReference type="Pfam" id="PF00135">
    <property type="entry name" value="COesterase"/>
    <property type="match status" value="1"/>
</dbReference>
<dbReference type="PANTHER" id="PTHR43918:SF4">
    <property type="entry name" value="CARBOXYLIC ESTER HYDROLASE"/>
    <property type="match status" value="1"/>
</dbReference>
<dbReference type="PANTHER" id="PTHR43918">
    <property type="entry name" value="ACETYLCHOLINESTERASE"/>
    <property type="match status" value="1"/>
</dbReference>
<dbReference type="SUPFAM" id="SSF53474">
    <property type="entry name" value="alpha/beta-Hydrolases"/>
    <property type="match status" value="1"/>
</dbReference>
<evidence type="ECO:0000256" key="7">
    <source>
        <dbReference type="ARBA" id="ARBA00048484"/>
    </source>
</evidence>
<evidence type="ECO:0000256" key="4">
    <source>
        <dbReference type="ARBA" id="ARBA00022867"/>
    </source>
</evidence>
<keyword evidence="4" id="KW-0531">Neurotransmitter degradation</keyword>
<dbReference type="FunFam" id="3.40.50.1820:FF:000029">
    <property type="entry name" value="Acetylcholinesterase"/>
    <property type="match status" value="1"/>
</dbReference>
<evidence type="ECO:0000256" key="8">
    <source>
        <dbReference type="PIRSR" id="PIRSR600997-1"/>
    </source>
</evidence>